<keyword evidence="5" id="KW-1185">Reference proteome</keyword>
<reference evidence="4 6" key="2">
    <citation type="submission" date="2019-04" db="EMBL/GenBank/DDBJ databases">
        <title>Microbes associate with the intestines of laboratory mice.</title>
        <authorList>
            <person name="Navarre W."/>
            <person name="Wong E."/>
            <person name="Huang K."/>
            <person name="Tropini C."/>
            <person name="Ng K."/>
            <person name="Yu B."/>
        </authorList>
    </citation>
    <scope>NUCLEOTIDE SEQUENCE [LARGE SCALE GENOMIC DNA]</scope>
    <source>
        <strain evidence="4 6">NM22_B1</strain>
    </source>
</reference>
<dbReference type="Pfam" id="PF00293">
    <property type="entry name" value="NUDIX"/>
    <property type="match status" value="1"/>
</dbReference>
<dbReference type="SUPFAM" id="SSF55811">
    <property type="entry name" value="Nudix"/>
    <property type="match status" value="1"/>
</dbReference>
<dbReference type="InterPro" id="IPR015797">
    <property type="entry name" value="NUDIX_hydrolase-like_dom_sf"/>
</dbReference>
<accession>R9IJ55</accession>
<keyword evidence="1" id="KW-0378">Hydrolase</keyword>
<dbReference type="InterPro" id="IPR020084">
    <property type="entry name" value="NUDIX_hydrolase_CS"/>
</dbReference>
<dbReference type="RefSeq" id="WP_016275107.1">
    <property type="nucleotide sequence ID" value="NZ_CAJUNV010000035.1"/>
</dbReference>
<dbReference type="GO" id="GO:0009240">
    <property type="term" value="P:isopentenyl diphosphate biosynthetic process"/>
    <property type="evidence" value="ECO:0007669"/>
    <property type="project" value="TreeGrafter"/>
</dbReference>
<evidence type="ECO:0000313" key="6">
    <source>
        <dbReference type="Proteomes" id="UP000310760"/>
    </source>
</evidence>
<proteinExistence type="predicted"/>
<dbReference type="EMBL" id="ASSP01000006">
    <property type="protein sequence ID" value="EOS14623.1"/>
    <property type="molecule type" value="Genomic_DNA"/>
</dbReference>
<dbReference type="GeneID" id="82155959"/>
<feature type="domain" description="Nudix hydrolase" evidence="2">
    <location>
        <begin position="29"/>
        <end position="166"/>
    </location>
</feature>
<gene>
    <name evidence="3" type="ORF">C802_00629</name>
    <name evidence="4" type="ORF">E5339_13660</name>
</gene>
<dbReference type="PROSITE" id="PS00893">
    <property type="entry name" value="NUDIX_BOX"/>
    <property type="match status" value="1"/>
</dbReference>
<dbReference type="OrthoDB" id="9810648at2"/>
<dbReference type="Proteomes" id="UP000310760">
    <property type="component" value="Unassembled WGS sequence"/>
</dbReference>
<dbReference type="GO" id="GO:0005737">
    <property type="term" value="C:cytoplasm"/>
    <property type="evidence" value="ECO:0007669"/>
    <property type="project" value="TreeGrafter"/>
</dbReference>
<reference evidence="3 5" key="1">
    <citation type="submission" date="2013-04" db="EMBL/GenBank/DDBJ databases">
        <title>The Genome Sequence of Bacteroides massiliensis dnLKV3.</title>
        <authorList>
            <consortium name="The Broad Institute Genomics Platform"/>
            <consortium name="The Broad Institute Genome Sequencing Center for Infectious Disease"/>
            <person name="Earl A."/>
            <person name="Xavier R."/>
            <person name="Kuhn K."/>
            <person name="Stappenbeck T."/>
            <person name="Walker B."/>
            <person name="Young S."/>
            <person name="Zeng Q."/>
            <person name="Gargeya S."/>
            <person name="Fitzgerald M."/>
            <person name="Haas B."/>
            <person name="Abouelleil A."/>
            <person name="Allen A.W."/>
            <person name="Alvarado L."/>
            <person name="Arachchi H.M."/>
            <person name="Berlin A.M."/>
            <person name="Chapman S.B."/>
            <person name="Gainer-Dewar J."/>
            <person name="Goldberg J."/>
            <person name="Griggs A."/>
            <person name="Gujja S."/>
            <person name="Hansen M."/>
            <person name="Howarth C."/>
            <person name="Imamovic A."/>
            <person name="Ireland A."/>
            <person name="Larimer J."/>
            <person name="McCowan C."/>
            <person name="Murphy C."/>
            <person name="Pearson M."/>
            <person name="Poon T.W."/>
            <person name="Priest M."/>
            <person name="Roberts A."/>
            <person name="Saif S."/>
            <person name="Shea T."/>
            <person name="Sisk P."/>
            <person name="Sykes S."/>
            <person name="Wortman J."/>
            <person name="Nusbaum C."/>
            <person name="Birren B."/>
        </authorList>
    </citation>
    <scope>NUCLEOTIDE SEQUENCE [LARGE SCALE GENOMIC DNA]</scope>
    <source>
        <strain evidence="3">DnLKV3</strain>
        <strain evidence="5">dnLKV3</strain>
    </source>
</reference>
<dbReference type="GO" id="GO:0016787">
    <property type="term" value="F:hydrolase activity"/>
    <property type="evidence" value="ECO:0007669"/>
    <property type="project" value="UniProtKB-KW"/>
</dbReference>
<dbReference type="PATRIC" id="fig|1235788.3.peg.625"/>
<evidence type="ECO:0000313" key="3">
    <source>
        <dbReference type="EMBL" id="EOS14623.1"/>
    </source>
</evidence>
<evidence type="ECO:0000259" key="2">
    <source>
        <dbReference type="PROSITE" id="PS51462"/>
    </source>
</evidence>
<evidence type="ECO:0000313" key="5">
    <source>
        <dbReference type="Proteomes" id="UP000014200"/>
    </source>
</evidence>
<evidence type="ECO:0000313" key="4">
    <source>
        <dbReference type="EMBL" id="TGY69303.1"/>
    </source>
</evidence>
<organism evidence="3 5">
    <name type="scientific">Phocaeicola sartorii</name>
    <dbReference type="NCBI Taxonomy" id="671267"/>
    <lineage>
        <taxon>Bacteria</taxon>
        <taxon>Pseudomonadati</taxon>
        <taxon>Bacteroidota</taxon>
        <taxon>Bacteroidia</taxon>
        <taxon>Bacteroidales</taxon>
        <taxon>Bacteroidaceae</taxon>
        <taxon>Phocaeicola</taxon>
    </lineage>
</organism>
<dbReference type="EMBL" id="SRYJ01000030">
    <property type="protein sequence ID" value="TGY69303.1"/>
    <property type="molecule type" value="Genomic_DNA"/>
</dbReference>
<dbReference type="Gene3D" id="3.90.79.10">
    <property type="entry name" value="Nucleoside Triphosphate Pyrophosphohydrolase"/>
    <property type="match status" value="1"/>
</dbReference>
<dbReference type="CDD" id="cd04692">
    <property type="entry name" value="NUDIX_Hydrolase"/>
    <property type="match status" value="1"/>
</dbReference>
<dbReference type="PANTHER" id="PTHR10885">
    <property type="entry name" value="ISOPENTENYL-DIPHOSPHATE DELTA-ISOMERASE"/>
    <property type="match status" value="1"/>
</dbReference>
<dbReference type="PROSITE" id="PS51462">
    <property type="entry name" value="NUDIX"/>
    <property type="match status" value="1"/>
</dbReference>
<dbReference type="InterPro" id="IPR000086">
    <property type="entry name" value="NUDIX_hydrolase_dom"/>
</dbReference>
<dbReference type="HOGENOM" id="CLU_060552_1_0_10"/>
<comment type="caution">
    <text evidence="3">The sequence shown here is derived from an EMBL/GenBank/DDBJ whole genome shotgun (WGS) entry which is preliminary data.</text>
</comment>
<dbReference type="Proteomes" id="UP000014200">
    <property type="component" value="Unassembled WGS sequence"/>
</dbReference>
<protein>
    <submittedName>
        <fullName evidence="4">NUDIX domain-containing protein</fullName>
    </submittedName>
</protein>
<dbReference type="GO" id="GO:0004452">
    <property type="term" value="F:isopentenyl-diphosphate delta-isomerase activity"/>
    <property type="evidence" value="ECO:0007669"/>
    <property type="project" value="TreeGrafter"/>
</dbReference>
<dbReference type="STRING" id="1235788.C802_00629"/>
<sequence>MKEEMLDIYDEAGQRIGVKTYAEVHRDGNWHRVVGLFIINSRHEILMQRRSRKKSISPGLLTVSVGGHLRTGEDEYACMKREMHEEMGIELDVGPARLLYACRDSKTSQDKTDNVFLAGYTLHGDIDLSALHYDKDEVEEFLYIPCTELKRMFDEGVALGVNRQVMTALFEYMKDSQ</sequence>
<dbReference type="AlphaFoldDB" id="R9IJ55"/>
<dbReference type="PANTHER" id="PTHR10885:SF20">
    <property type="entry name" value="NUDIX HYDROLASE DOMAIN-CONTAINING PROTEIN"/>
    <property type="match status" value="1"/>
</dbReference>
<name>R9IJ55_9BACT</name>
<evidence type="ECO:0000256" key="1">
    <source>
        <dbReference type="ARBA" id="ARBA00022801"/>
    </source>
</evidence>